<evidence type="ECO:0000256" key="5">
    <source>
        <dbReference type="SAM" id="MobiDB-lite"/>
    </source>
</evidence>
<keyword evidence="8" id="KW-1185">Reference proteome</keyword>
<dbReference type="AlphaFoldDB" id="A0A559M3Y1"/>
<evidence type="ECO:0000256" key="2">
    <source>
        <dbReference type="ARBA" id="ARBA00007884"/>
    </source>
</evidence>
<feature type="domain" description="NADH:ubiquinone oxidoreductase intermediate-associated protein 30" evidence="6">
    <location>
        <begin position="68"/>
        <end position="243"/>
    </location>
</feature>
<dbReference type="InterPro" id="IPR008979">
    <property type="entry name" value="Galactose-bd-like_sf"/>
</dbReference>
<evidence type="ECO:0000256" key="4">
    <source>
        <dbReference type="ARBA" id="ARBA00023186"/>
    </source>
</evidence>
<dbReference type="GO" id="GO:0005739">
    <property type="term" value="C:mitochondrion"/>
    <property type="evidence" value="ECO:0007669"/>
    <property type="project" value="UniProtKB-SubCell"/>
</dbReference>
<protein>
    <submittedName>
        <fullName evidence="7">Complex I intermediate-associated protein, mitochondrial</fullName>
    </submittedName>
</protein>
<dbReference type="InterPro" id="IPR039131">
    <property type="entry name" value="NDUFAF1"/>
</dbReference>
<name>A0A559M3Y1_9HELO</name>
<dbReference type="PANTHER" id="PTHR13194">
    <property type="entry name" value="COMPLEX I INTERMEDIATE-ASSOCIATED PROTEIN 30"/>
    <property type="match status" value="1"/>
</dbReference>
<organism evidence="7 8">
    <name type="scientific">Lachnellula willkommii</name>
    <dbReference type="NCBI Taxonomy" id="215461"/>
    <lineage>
        <taxon>Eukaryota</taxon>
        <taxon>Fungi</taxon>
        <taxon>Dikarya</taxon>
        <taxon>Ascomycota</taxon>
        <taxon>Pezizomycotina</taxon>
        <taxon>Leotiomycetes</taxon>
        <taxon>Helotiales</taxon>
        <taxon>Lachnaceae</taxon>
        <taxon>Lachnellula</taxon>
    </lineage>
</organism>
<comment type="subcellular location">
    <subcellularLocation>
        <location evidence="1">Mitochondrion</location>
    </subcellularLocation>
</comment>
<sequence length="284" mass="33050">MRVTPILNRGFLGRSLDEFKRLSLFGTIKYPPKYPQEILTKLHSIKSRRRIPRNETLSPQRLPQCRRNQSCKVMSDKDIGGFSTSNLDFIPPSTDPNPPPSENKNGHARFHGKISIELPVNRPEVQRSGFAAWRTYDRPFTIFGKSLWDMDAYAFLALRIKSDGRKYFVNLQTESIVPTDIHQHRLYARRPGEWETVLIQWSDFVRTNHGVVVEPQREMLKQKIRTVGIGLIDRIPGNYDLSIERIWGTNKAEEELFKEDDRLEEGKLKNKHGAKIKWNEKKPS</sequence>
<dbReference type="SUPFAM" id="SSF49785">
    <property type="entry name" value="Galactose-binding domain-like"/>
    <property type="match status" value="1"/>
</dbReference>
<keyword evidence="3" id="KW-0496">Mitochondrion</keyword>
<feature type="region of interest" description="Disordered" evidence="5">
    <location>
        <begin position="86"/>
        <end position="108"/>
    </location>
</feature>
<dbReference type="GO" id="GO:0051082">
    <property type="term" value="F:unfolded protein binding"/>
    <property type="evidence" value="ECO:0007669"/>
    <property type="project" value="TreeGrafter"/>
</dbReference>
<reference evidence="7 8" key="1">
    <citation type="submission" date="2018-05" db="EMBL/GenBank/DDBJ databases">
        <title>Genome sequencing and assembly of the regulated plant pathogen Lachnellula willkommii and related sister species for the development of diagnostic species identification markers.</title>
        <authorList>
            <person name="Giroux E."/>
            <person name="Bilodeau G."/>
        </authorList>
    </citation>
    <scope>NUCLEOTIDE SEQUENCE [LARGE SCALE GENOMIC DNA]</scope>
    <source>
        <strain evidence="7 8">CBS 172.35</strain>
    </source>
</reference>
<dbReference type="Pfam" id="PF08547">
    <property type="entry name" value="CIA30"/>
    <property type="match status" value="1"/>
</dbReference>
<dbReference type="EMBL" id="QGML01002268">
    <property type="protein sequence ID" value="TVY87636.1"/>
    <property type="molecule type" value="Genomic_DNA"/>
</dbReference>
<dbReference type="GO" id="GO:0010257">
    <property type="term" value="P:NADH dehydrogenase complex assembly"/>
    <property type="evidence" value="ECO:0007669"/>
    <property type="project" value="TreeGrafter"/>
</dbReference>
<proteinExistence type="inferred from homology"/>
<dbReference type="GO" id="GO:0006120">
    <property type="term" value="P:mitochondrial electron transport, NADH to ubiquinone"/>
    <property type="evidence" value="ECO:0007669"/>
    <property type="project" value="TreeGrafter"/>
</dbReference>
<evidence type="ECO:0000313" key="8">
    <source>
        <dbReference type="Proteomes" id="UP000315522"/>
    </source>
</evidence>
<evidence type="ECO:0000256" key="3">
    <source>
        <dbReference type="ARBA" id="ARBA00023128"/>
    </source>
</evidence>
<dbReference type="InterPro" id="IPR013857">
    <property type="entry name" value="NADH-UbQ_OxRdtase-assoc_prot30"/>
</dbReference>
<accession>A0A559M3Y1</accession>
<evidence type="ECO:0000256" key="1">
    <source>
        <dbReference type="ARBA" id="ARBA00004173"/>
    </source>
</evidence>
<keyword evidence="4" id="KW-0143">Chaperone</keyword>
<gene>
    <name evidence="7" type="primary">cia30</name>
    <name evidence="7" type="ORF">LAWI1_G008741</name>
</gene>
<dbReference type="PANTHER" id="PTHR13194:SF18">
    <property type="entry name" value="COMPLEX I INTERMEDIATE-ASSOCIATED PROTEIN 30, MITOCHONDRIAL"/>
    <property type="match status" value="1"/>
</dbReference>
<dbReference type="Proteomes" id="UP000315522">
    <property type="component" value="Unassembled WGS sequence"/>
</dbReference>
<evidence type="ECO:0000313" key="7">
    <source>
        <dbReference type="EMBL" id="TVY87636.1"/>
    </source>
</evidence>
<comment type="caution">
    <text evidence="7">The sequence shown here is derived from an EMBL/GenBank/DDBJ whole genome shotgun (WGS) entry which is preliminary data.</text>
</comment>
<comment type="similarity">
    <text evidence="2">Belongs to the CIA30 family.</text>
</comment>
<evidence type="ECO:0000259" key="6">
    <source>
        <dbReference type="Pfam" id="PF08547"/>
    </source>
</evidence>